<evidence type="ECO:0000256" key="4">
    <source>
        <dbReference type="ARBA" id="ARBA00022989"/>
    </source>
</evidence>
<comment type="subcellular location">
    <subcellularLocation>
        <location evidence="1">Cell membrane</location>
        <topology evidence="1">Multi-pass membrane protein</topology>
    </subcellularLocation>
</comment>
<keyword evidence="3 6" id="KW-0812">Transmembrane</keyword>
<accession>W0DLH7</accession>
<protein>
    <submittedName>
        <fullName evidence="7">Polysaccharide biosynthesis protein</fullName>
    </submittedName>
</protein>
<evidence type="ECO:0000313" key="7">
    <source>
        <dbReference type="EMBL" id="AHE97848.1"/>
    </source>
</evidence>
<feature type="transmembrane region" description="Helical" evidence="6">
    <location>
        <begin position="237"/>
        <end position="254"/>
    </location>
</feature>
<dbReference type="AlphaFoldDB" id="W0DLH7"/>
<dbReference type="PANTHER" id="PTHR30250">
    <property type="entry name" value="PST FAMILY PREDICTED COLANIC ACID TRANSPORTER"/>
    <property type="match status" value="1"/>
</dbReference>
<dbReference type="Proteomes" id="UP000005289">
    <property type="component" value="Chromosome"/>
</dbReference>
<evidence type="ECO:0000256" key="3">
    <source>
        <dbReference type="ARBA" id="ARBA00022692"/>
    </source>
</evidence>
<feature type="transmembrane region" description="Helical" evidence="6">
    <location>
        <begin position="447"/>
        <end position="466"/>
    </location>
</feature>
<evidence type="ECO:0000256" key="5">
    <source>
        <dbReference type="ARBA" id="ARBA00023136"/>
    </source>
</evidence>
<dbReference type="GO" id="GO:0005886">
    <property type="term" value="C:plasma membrane"/>
    <property type="evidence" value="ECO:0007669"/>
    <property type="project" value="UniProtKB-SubCell"/>
</dbReference>
<feature type="transmembrane region" description="Helical" evidence="6">
    <location>
        <begin position="113"/>
        <end position="138"/>
    </location>
</feature>
<keyword evidence="8" id="KW-1185">Reference proteome</keyword>
<feature type="transmembrane region" description="Helical" evidence="6">
    <location>
        <begin position="76"/>
        <end position="101"/>
    </location>
</feature>
<evidence type="ECO:0000256" key="1">
    <source>
        <dbReference type="ARBA" id="ARBA00004651"/>
    </source>
</evidence>
<dbReference type="EMBL" id="CP007029">
    <property type="protein sequence ID" value="AHE97848.1"/>
    <property type="molecule type" value="Genomic_DNA"/>
</dbReference>
<evidence type="ECO:0000313" key="8">
    <source>
        <dbReference type="Proteomes" id="UP000005289"/>
    </source>
</evidence>
<keyword evidence="2" id="KW-1003">Cell membrane</keyword>
<gene>
    <name evidence="7" type="ORF">THITH_05780</name>
</gene>
<feature type="transmembrane region" description="Helical" evidence="6">
    <location>
        <begin position="334"/>
        <end position="354"/>
    </location>
</feature>
<feature type="transmembrane region" description="Helical" evidence="6">
    <location>
        <begin position="387"/>
        <end position="407"/>
    </location>
</feature>
<feature type="transmembrane region" description="Helical" evidence="6">
    <location>
        <begin position="43"/>
        <end position="64"/>
    </location>
</feature>
<organism evidence="7 8">
    <name type="scientific">Thioalkalivibrio paradoxus ARh 1</name>
    <dbReference type="NCBI Taxonomy" id="713585"/>
    <lineage>
        <taxon>Bacteria</taxon>
        <taxon>Pseudomonadati</taxon>
        <taxon>Pseudomonadota</taxon>
        <taxon>Gammaproteobacteria</taxon>
        <taxon>Chromatiales</taxon>
        <taxon>Ectothiorhodospiraceae</taxon>
        <taxon>Thioalkalivibrio</taxon>
    </lineage>
</organism>
<feature type="transmembrane region" description="Helical" evidence="6">
    <location>
        <begin position="419"/>
        <end position="441"/>
    </location>
</feature>
<proteinExistence type="predicted"/>
<dbReference type="STRING" id="713585.THITH_05780"/>
<dbReference type="InterPro" id="IPR050833">
    <property type="entry name" value="Poly_Biosynth_Transport"/>
</dbReference>
<dbReference type="PANTHER" id="PTHR30250:SF28">
    <property type="entry name" value="POLYSACCHARIDE BIOSYNTHESIS PROTEIN"/>
    <property type="match status" value="1"/>
</dbReference>
<feature type="transmembrane region" description="Helical" evidence="6">
    <location>
        <begin position="361"/>
        <end position="381"/>
    </location>
</feature>
<sequence>MLPKNRFARSVSVLAGGTAAGQFIVIAASPALTRLYSPEDFGLLAVFSALLGILGVIASLRYQLAIPLPESDEEAAHVVVLGLIIVAAMSLLATVLVIFFAQPIADLFNTPALASYLWLLPLGLLLGGIYGVFSYWAIRVKAFTPIARTKLTQSITMVGVQLGGYLLGPVALILGQVTGQAAGASSLGALTIRNRWAVFRAIRWRDIRAATRRYVRFPIYSTWGGLFNTAGSQLPPILFAILFSPAAAGIYMIAHRVLAMPMSLIGKAIADVFLSSAAEARRNGTLAPLVADIHAKLAHIAMPPALILILAGPDLFAFVFGADWRQAGEFAQWMAPWVYLVFITSPLSTLFSVLEKQAQGMLFQGILLVTRGGGLILGAYLGDIMLAVALFAGGSALCWLGFLVWIIRASGNPWKALWLPTFHALVLGALIVTPLAMFYSVPHDLATGWFAAILATLLFTALRYSVLLKRAW</sequence>
<dbReference type="HOGENOM" id="CLU_037830_1_0_6"/>
<name>W0DLH7_9GAMM</name>
<keyword evidence="4 6" id="KW-1133">Transmembrane helix</keyword>
<dbReference type="Pfam" id="PF13440">
    <property type="entry name" value="Polysacc_synt_3"/>
    <property type="match status" value="1"/>
</dbReference>
<evidence type="ECO:0000256" key="6">
    <source>
        <dbReference type="SAM" id="Phobius"/>
    </source>
</evidence>
<feature type="transmembrane region" description="Helical" evidence="6">
    <location>
        <begin position="305"/>
        <end position="322"/>
    </location>
</feature>
<dbReference type="KEGG" id="tti:THITH_05780"/>
<evidence type="ECO:0000256" key="2">
    <source>
        <dbReference type="ARBA" id="ARBA00022475"/>
    </source>
</evidence>
<reference evidence="7 8" key="1">
    <citation type="submission" date="2013-12" db="EMBL/GenBank/DDBJ databases">
        <authorList>
            <consortium name="DOE Joint Genome Institute"/>
            <person name="Muyzer G."/>
            <person name="Huntemann M."/>
            <person name="Han J."/>
            <person name="Chen A."/>
            <person name="Kyrpides N."/>
            <person name="Mavromatis K."/>
            <person name="Markowitz V."/>
            <person name="Palaniappan K."/>
            <person name="Ivanova N."/>
            <person name="Schaumberg A."/>
            <person name="Pati A."/>
            <person name="Liolios K."/>
            <person name="Nordberg H.P."/>
            <person name="Cantor M.N."/>
            <person name="Hua S.X."/>
            <person name="Woyke T."/>
        </authorList>
    </citation>
    <scope>NUCLEOTIDE SEQUENCE [LARGE SCALE GENOMIC DNA]</scope>
    <source>
        <strain evidence="7 8">ARh 1</strain>
    </source>
</reference>
<keyword evidence="5 6" id="KW-0472">Membrane</keyword>